<dbReference type="GO" id="GO:0004222">
    <property type="term" value="F:metalloendopeptidase activity"/>
    <property type="evidence" value="ECO:0007669"/>
    <property type="project" value="InterPro"/>
</dbReference>
<evidence type="ECO:0000313" key="11">
    <source>
        <dbReference type="Proteomes" id="UP000054007"/>
    </source>
</evidence>
<dbReference type="Pfam" id="PF14521">
    <property type="entry name" value="Aspzincin_M35"/>
    <property type="match status" value="1"/>
</dbReference>
<evidence type="ECO:0000256" key="5">
    <source>
        <dbReference type="ARBA" id="ARBA00022801"/>
    </source>
</evidence>
<dbReference type="STRING" id="1314674.A0A0D7B7L8"/>
<proteinExistence type="inferred from homology"/>
<dbReference type="SUPFAM" id="SSF55486">
    <property type="entry name" value="Metalloproteases ('zincins'), catalytic domain"/>
    <property type="match status" value="1"/>
</dbReference>
<dbReference type="SMART" id="SM01351">
    <property type="entry name" value="Aspzincin_M35"/>
    <property type="match status" value="1"/>
</dbReference>
<keyword evidence="3" id="KW-0645">Protease</keyword>
<evidence type="ECO:0000256" key="1">
    <source>
        <dbReference type="ARBA" id="ARBA00001947"/>
    </source>
</evidence>
<dbReference type="Proteomes" id="UP000054007">
    <property type="component" value="Unassembled WGS sequence"/>
</dbReference>
<dbReference type="InterPro" id="IPR050414">
    <property type="entry name" value="Fungal_M35_metalloproteases"/>
</dbReference>
<dbReference type="AlphaFoldDB" id="A0A0D7B7L8"/>
<keyword evidence="6" id="KW-0862">Zinc</keyword>
<dbReference type="GO" id="GO:0046872">
    <property type="term" value="F:metal ion binding"/>
    <property type="evidence" value="ECO:0007669"/>
    <property type="project" value="UniProtKB-KW"/>
</dbReference>
<dbReference type="PANTHER" id="PTHR37016:SF3">
    <property type="entry name" value="NEUTRAL PROTEASE 2-RELATED"/>
    <property type="match status" value="1"/>
</dbReference>
<evidence type="ECO:0000256" key="8">
    <source>
        <dbReference type="SAM" id="SignalP"/>
    </source>
</evidence>
<feature type="chain" id="PRO_5002317044" evidence="8">
    <location>
        <begin position="20"/>
        <end position="339"/>
    </location>
</feature>
<dbReference type="Gene3D" id="3.40.390.10">
    <property type="entry name" value="Collagenase (Catalytic Domain)"/>
    <property type="match status" value="1"/>
</dbReference>
<comment type="cofactor">
    <cofactor evidence="1">
        <name>Zn(2+)</name>
        <dbReference type="ChEBI" id="CHEBI:29105"/>
    </cofactor>
</comment>
<sequence>MFSARAALFALIAATSASAAGISVNLNLLNILVTGIVVNIGDTRVKLLNEPNSLLSTKFPTDVFSITNSEGHAPAFTGVKVKYSPERAAKSNDDSVFTILEPGESISLKHNLASAYNFSSIGQGLFTIKPSRTVFTLVDDDGNLSSIQAEVQDATSTIITTLADILHIPRTTGFSKRASYIGCSSSQQGLIDEATAAAQGYVEESSSYLNSNPLSTDRFATWFGTYTDARHSTVASHYSNMLDNPYSQYTYDCSTCSEAYAYAYVHPDDDTTIYLCPAFWETTTTGSDSRAGTLIHESSYFAGTDDVVYGTSGAAKLASSNPDSAVNNADNYEYFAENA</sequence>
<dbReference type="EMBL" id="KN880553">
    <property type="protein sequence ID" value="KIY66487.1"/>
    <property type="molecule type" value="Genomic_DNA"/>
</dbReference>
<reference evidence="10 11" key="1">
    <citation type="journal article" date="2015" name="Fungal Genet. Biol.">
        <title>Evolution of novel wood decay mechanisms in Agaricales revealed by the genome sequences of Fistulina hepatica and Cylindrobasidium torrendii.</title>
        <authorList>
            <person name="Floudas D."/>
            <person name="Held B.W."/>
            <person name="Riley R."/>
            <person name="Nagy L.G."/>
            <person name="Koehler G."/>
            <person name="Ransdell A.S."/>
            <person name="Younus H."/>
            <person name="Chow J."/>
            <person name="Chiniquy J."/>
            <person name="Lipzen A."/>
            <person name="Tritt A."/>
            <person name="Sun H."/>
            <person name="Haridas S."/>
            <person name="LaButti K."/>
            <person name="Ohm R.A."/>
            <person name="Kues U."/>
            <person name="Blanchette R.A."/>
            <person name="Grigoriev I.V."/>
            <person name="Minto R.E."/>
            <person name="Hibbett D.S."/>
        </authorList>
    </citation>
    <scope>NUCLEOTIDE SEQUENCE [LARGE SCALE GENOMIC DNA]</scope>
    <source>
        <strain evidence="10 11">FP15055 ss-10</strain>
    </source>
</reference>
<keyword evidence="11" id="KW-1185">Reference proteome</keyword>
<dbReference type="GO" id="GO:0006508">
    <property type="term" value="P:proteolysis"/>
    <property type="evidence" value="ECO:0007669"/>
    <property type="project" value="UniProtKB-KW"/>
</dbReference>
<evidence type="ECO:0000256" key="4">
    <source>
        <dbReference type="ARBA" id="ARBA00022723"/>
    </source>
</evidence>
<feature type="domain" description="Lysine-specific metallo-endopeptidase" evidence="9">
    <location>
        <begin position="207"/>
        <end position="337"/>
    </location>
</feature>
<gene>
    <name evidence="10" type="ORF">CYLTODRAFT_398685</name>
</gene>
<evidence type="ECO:0000256" key="2">
    <source>
        <dbReference type="ARBA" id="ARBA00010279"/>
    </source>
</evidence>
<keyword evidence="5" id="KW-0378">Hydrolase</keyword>
<keyword evidence="4" id="KW-0479">Metal-binding</keyword>
<evidence type="ECO:0000256" key="3">
    <source>
        <dbReference type="ARBA" id="ARBA00022670"/>
    </source>
</evidence>
<dbReference type="OrthoDB" id="412874at2759"/>
<evidence type="ECO:0000256" key="6">
    <source>
        <dbReference type="ARBA" id="ARBA00022833"/>
    </source>
</evidence>
<protein>
    <submittedName>
        <fullName evidence="10">Zincin</fullName>
    </submittedName>
</protein>
<evidence type="ECO:0000259" key="9">
    <source>
        <dbReference type="SMART" id="SM01351"/>
    </source>
</evidence>
<comment type="similarity">
    <text evidence="2">Belongs to the peptidase M35 family.</text>
</comment>
<name>A0A0D7B7L8_9AGAR</name>
<dbReference type="InterPro" id="IPR029463">
    <property type="entry name" value="Lys_MEP"/>
</dbReference>
<organism evidence="10 11">
    <name type="scientific">Cylindrobasidium torrendii FP15055 ss-10</name>
    <dbReference type="NCBI Taxonomy" id="1314674"/>
    <lineage>
        <taxon>Eukaryota</taxon>
        <taxon>Fungi</taxon>
        <taxon>Dikarya</taxon>
        <taxon>Basidiomycota</taxon>
        <taxon>Agaricomycotina</taxon>
        <taxon>Agaricomycetes</taxon>
        <taxon>Agaricomycetidae</taxon>
        <taxon>Agaricales</taxon>
        <taxon>Marasmiineae</taxon>
        <taxon>Physalacriaceae</taxon>
        <taxon>Cylindrobasidium</taxon>
    </lineage>
</organism>
<dbReference type="Gene3D" id="2.60.40.2970">
    <property type="match status" value="1"/>
</dbReference>
<keyword evidence="8" id="KW-0732">Signal</keyword>
<feature type="signal peptide" evidence="8">
    <location>
        <begin position="1"/>
        <end position="19"/>
    </location>
</feature>
<dbReference type="InterPro" id="IPR024079">
    <property type="entry name" value="MetalloPept_cat_dom_sf"/>
</dbReference>
<keyword evidence="7" id="KW-0482">Metalloprotease</keyword>
<evidence type="ECO:0000256" key="7">
    <source>
        <dbReference type="ARBA" id="ARBA00023049"/>
    </source>
</evidence>
<dbReference type="PANTHER" id="PTHR37016">
    <property type="match status" value="1"/>
</dbReference>
<evidence type="ECO:0000313" key="10">
    <source>
        <dbReference type="EMBL" id="KIY66487.1"/>
    </source>
</evidence>
<accession>A0A0D7B7L8</accession>